<sequence>MTGFARVPAGYRGVLLTWGKPEDKILGVGLNFIIPFMQNIELMNVQLQKAESSEDTATADLQQVATTVAVNFRLNPNKVNTIYSDLRQDYVSRVIKPNIEESLKAATALYTAEELISKRLEMKSTFDDILAERLTIFDIEVVSVSLTDFQFSPSFKAAIEAKVTAEQQPL</sequence>
<reference evidence="2" key="1">
    <citation type="journal article" date="2014" name="Front. Microbiol.">
        <title>High frequency of phylogenetically diverse reductive dehalogenase-homologous genes in deep subseafloor sedimentary metagenomes.</title>
        <authorList>
            <person name="Kawai M."/>
            <person name="Futagami T."/>
            <person name="Toyoda A."/>
            <person name="Takaki Y."/>
            <person name="Nishi S."/>
            <person name="Hori S."/>
            <person name="Arai W."/>
            <person name="Tsubouchi T."/>
            <person name="Morono Y."/>
            <person name="Uchiyama I."/>
            <person name="Ito T."/>
            <person name="Fujiyama A."/>
            <person name="Inagaki F."/>
            <person name="Takami H."/>
        </authorList>
    </citation>
    <scope>NUCLEOTIDE SEQUENCE</scope>
    <source>
        <strain evidence="2">Expedition CK06-06</strain>
    </source>
</reference>
<accession>X1DLJ1</accession>
<dbReference type="EMBL" id="BART01030957">
    <property type="protein sequence ID" value="GAH09140.1"/>
    <property type="molecule type" value="Genomic_DNA"/>
</dbReference>
<dbReference type="InterPro" id="IPR000163">
    <property type="entry name" value="Prohibitin"/>
</dbReference>
<dbReference type="InterPro" id="IPR036013">
    <property type="entry name" value="Band_7/SPFH_dom_sf"/>
</dbReference>
<dbReference type="GO" id="GO:0016020">
    <property type="term" value="C:membrane"/>
    <property type="evidence" value="ECO:0007669"/>
    <property type="project" value="InterPro"/>
</dbReference>
<dbReference type="InterPro" id="IPR001107">
    <property type="entry name" value="Band_7"/>
</dbReference>
<dbReference type="CDD" id="cd03401">
    <property type="entry name" value="SPFH_prohibitin"/>
    <property type="match status" value="1"/>
</dbReference>
<dbReference type="PANTHER" id="PTHR23222:SF0">
    <property type="entry name" value="PROHIBITIN 1"/>
    <property type="match status" value="1"/>
</dbReference>
<comment type="caution">
    <text evidence="2">The sequence shown here is derived from an EMBL/GenBank/DDBJ whole genome shotgun (WGS) entry which is preliminary data.</text>
</comment>
<dbReference type="Gene3D" id="3.30.479.30">
    <property type="entry name" value="Band 7 domain"/>
    <property type="match status" value="1"/>
</dbReference>
<dbReference type="SUPFAM" id="SSF117892">
    <property type="entry name" value="Band 7/SPFH domain"/>
    <property type="match status" value="1"/>
</dbReference>
<feature type="domain" description="Band 7" evidence="1">
    <location>
        <begin position="2"/>
        <end position="163"/>
    </location>
</feature>
<dbReference type="PANTHER" id="PTHR23222">
    <property type="entry name" value="PROHIBITIN"/>
    <property type="match status" value="1"/>
</dbReference>
<feature type="non-terminal residue" evidence="2">
    <location>
        <position position="170"/>
    </location>
</feature>
<dbReference type="PRINTS" id="PR00679">
    <property type="entry name" value="PROHIBITIN"/>
</dbReference>
<proteinExistence type="predicted"/>
<dbReference type="Pfam" id="PF01145">
    <property type="entry name" value="Band_7"/>
    <property type="match status" value="1"/>
</dbReference>
<evidence type="ECO:0000259" key="1">
    <source>
        <dbReference type="SMART" id="SM00244"/>
    </source>
</evidence>
<dbReference type="SMART" id="SM00244">
    <property type="entry name" value="PHB"/>
    <property type="match status" value="1"/>
</dbReference>
<dbReference type="AlphaFoldDB" id="X1DLJ1"/>
<protein>
    <recommendedName>
        <fullName evidence="1">Band 7 domain-containing protein</fullName>
    </recommendedName>
</protein>
<evidence type="ECO:0000313" key="2">
    <source>
        <dbReference type="EMBL" id="GAH09140.1"/>
    </source>
</evidence>
<organism evidence="2">
    <name type="scientific">marine sediment metagenome</name>
    <dbReference type="NCBI Taxonomy" id="412755"/>
    <lineage>
        <taxon>unclassified sequences</taxon>
        <taxon>metagenomes</taxon>
        <taxon>ecological metagenomes</taxon>
    </lineage>
</organism>
<name>X1DLJ1_9ZZZZ</name>
<gene>
    <name evidence="2" type="ORF">S01H4_53895</name>
</gene>